<dbReference type="GO" id="GO:0046872">
    <property type="term" value="F:metal ion binding"/>
    <property type="evidence" value="ECO:0007669"/>
    <property type="project" value="UniProtKB-KW"/>
</dbReference>
<accession>A0A388SD24</accession>
<keyword evidence="2" id="KW-0464">Manganese</keyword>
<dbReference type="InterPro" id="IPR002933">
    <property type="entry name" value="Peptidase_M20"/>
</dbReference>
<dbReference type="Gene3D" id="3.40.630.10">
    <property type="entry name" value="Zn peptidases"/>
    <property type="match status" value="1"/>
</dbReference>
<feature type="binding site" evidence="2">
    <location>
        <position position="104"/>
    </location>
    <ligand>
        <name>Mn(2+)</name>
        <dbReference type="ChEBI" id="CHEBI:29035"/>
        <label>2</label>
    </ligand>
</feature>
<comment type="caution">
    <text evidence="4">The sequence shown here is derived from an EMBL/GenBank/DDBJ whole genome shotgun (WGS) entry which is preliminary data.</text>
</comment>
<feature type="binding site" evidence="2">
    <location>
        <position position="138"/>
    </location>
    <ligand>
        <name>Mn(2+)</name>
        <dbReference type="ChEBI" id="CHEBI:29035"/>
        <label>2</label>
    </ligand>
</feature>
<evidence type="ECO:0000259" key="3">
    <source>
        <dbReference type="Pfam" id="PF07687"/>
    </source>
</evidence>
<accession>A0A401LMA0</accession>
<feature type="domain" description="Peptidase M20 dimerisation" evidence="3">
    <location>
        <begin position="186"/>
        <end position="281"/>
    </location>
</feature>
<dbReference type="Pfam" id="PF07687">
    <property type="entry name" value="M20_dimer"/>
    <property type="match status" value="1"/>
</dbReference>
<evidence type="ECO:0000256" key="1">
    <source>
        <dbReference type="ARBA" id="ARBA00022801"/>
    </source>
</evidence>
<dbReference type="AlphaFoldDB" id="A0A388SD24"/>
<reference evidence="4 5" key="1">
    <citation type="journal article" date="2018" name="Int. J. Syst. Evol. Microbiol.">
        <title>Mesosutterella multiformis gen. nov., sp. nov., a member of the family Sutterellaceae and Sutterella megalosphaeroides sp. nov., isolated from human faeces.</title>
        <authorList>
            <person name="Sakamoto M."/>
            <person name="Ikeyama N."/>
            <person name="Kunihiro T."/>
            <person name="Iino T."/>
            <person name="Yuki M."/>
            <person name="Ohkuma M."/>
        </authorList>
    </citation>
    <scope>NUCLEOTIDE SEQUENCE [LARGE SCALE GENOMIC DNA]</scope>
    <source>
        <strain evidence="4 5">4NBBH2</strain>
    </source>
</reference>
<protein>
    <submittedName>
        <fullName evidence="4">Peptidase</fullName>
    </submittedName>
</protein>
<dbReference type="OrthoDB" id="8875216at2"/>
<keyword evidence="5" id="KW-1185">Reference proteome</keyword>
<keyword evidence="2" id="KW-0479">Metal-binding</keyword>
<evidence type="ECO:0000313" key="4">
    <source>
        <dbReference type="EMBL" id="GBO94198.1"/>
    </source>
</evidence>
<feature type="binding site" evidence="2">
    <location>
        <position position="162"/>
    </location>
    <ligand>
        <name>Mn(2+)</name>
        <dbReference type="ChEBI" id="CHEBI:29035"/>
        <label>2</label>
    </ligand>
</feature>
<dbReference type="GO" id="GO:0019877">
    <property type="term" value="P:diaminopimelate biosynthetic process"/>
    <property type="evidence" value="ECO:0007669"/>
    <property type="project" value="UniProtKB-ARBA"/>
</dbReference>
<evidence type="ECO:0000313" key="5">
    <source>
        <dbReference type="Proteomes" id="UP000266091"/>
    </source>
</evidence>
<dbReference type="RefSeq" id="WP_116270439.1">
    <property type="nucleotide sequence ID" value="NZ_BGZJ01000001.1"/>
</dbReference>
<dbReference type="InterPro" id="IPR036264">
    <property type="entry name" value="Bact_exopeptidase_dim_dom"/>
</dbReference>
<dbReference type="GO" id="GO:0050118">
    <property type="term" value="F:N-acetyldiaminopimelate deacetylase activity"/>
    <property type="evidence" value="ECO:0007669"/>
    <property type="project" value="UniProtKB-ARBA"/>
</dbReference>
<organism evidence="4 5">
    <name type="scientific">Mesosutterella multiformis</name>
    <dbReference type="NCBI Taxonomy" id="2259133"/>
    <lineage>
        <taxon>Bacteria</taxon>
        <taxon>Pseudomonadati</taxon>
        <taxon>Pseudomonadota</taxon>
        <taxon>Betaproteobacteria</taxon>
        <taxon>Burkholderiales</taxon>
        <taxon>Sutterellaceae</taxon>
        <taxon>Mesosutterella</taxon>
    </lineage>
</organism>
<name>A0A388SD24_9BURK</name>
<dbReference type="NCBIfam" id="TIGR01891">
    <property type="entry name" value="amidohydrolases"/>
    <property type="match status" value="1"/>
</dbReference>
<dbReference type="InterPro" id="IPR011650">
    <property type="entry name" value="Peptidase_M20_dimer"/>
</dbReference>
<dbReference type="Gene3D" id="3.30.70.360">
    <property type="match status" value="1"/>
</dbReference>
<dbReference type="PANTHER" id="PTHR11014">
    <property type="entry name" value="PEPTIDASE M20 FAMILY MEMBER"/>
    <property type="match status" value="1"/>
</dbReference>
<evidence type="ECO:0000256" key="2">
    <source>
        <dbReference type="PIRSR" id="PIRSR005962-1"/>
    </source>
</evidence>
<dbReference type="SUPFAM" id="SSF55031">
    <property type="entry name" value="Bacterial exopeptidase dimerisation domain"/>
    <property type="match status" value="1"/>
</dbReference>
<dbReference type="EMBL" id="BGZJ01000001">
    <property type="protein sequence ID" value="GBO94198.1"/>
    <property type="molecule type" value="Genomic_DNA"/>
</dbReference>
<comment type="cofactor">
    <cofactor evidence="2">
        <name>Mn(2+)</name>
        <dbReference type="ChEBI" id="CHEBI:29035"/>
    </cofactor>
    <text evidence="2">The Mn(2+) ion enhances activity.</text>
</comment>
<feature type="binding site" evidence="2">
    <location>
        <position position="361"/>
    </location>
    <ligand>
        <name>Mn(2+)</name>
        <dbReference type="ChEBI" id="CHEBI:29035"/>
        <label>2</label>
    </ligand>
</feature>
<sequence length="394" mass="41757">MNFNSLRDAYREEVIRTRRAFHAAPELSGHEWNTAERIRAILTGAGIPWEPCGKELPGTLVTIDGVGAGKTILLRADIDALPIEEKNDVPYKSGTKGVMHACGHDCHIAMLLAAAKILYEHRTVFPGRVKCIFQPAEENSRGALDMIAGGVLEGVDAAFGIHVASSVPSGKVSLRSGPSTAATDFFRITLHGRSGHAARPNECIDVAPAIAALILELQTIRSREANPLSTLVLTIGTIHSGSRWNVISGEASIEGTVRSYDPAVRDLAETSLRRISEDVAAAYGCTADVTYDRLCDALVNDEAMTGIAREASEAVLGAGSTVINPPGTGGEDFSFYANLVPSSFAHLGVRNAACGADKPQHSDCYMVDENALVDGALIHVATALRFLTGSTGQN</sequence>
<dbReference type="Proteomes" id="UP000266091">
    <property type="component" value="Unassembled WGS sequence"/>
</dbReference>
<dbReference type="InterPro" id="IPR017439">
    <property type="entry name" value="Amidohydrolase"/>
</dbReference>
<gene>
    <name evidence="4" type="ORF">MESMUL_15520</name>
</gene>
<proteinExistence type="predicted"/>
<dbReference type="PANTHER" id="PTHR11014:SF63">
    <property type="entry name" value="METALLOPEPTIDASE, PUTATIVE (AFU_ORTHOLOGUE AFUA_6G09600)-RELATED"/>
    <property type="match status" value="1"/>
</dbReference>
<dbReference type="SUPFAM" id="SSF53187">
    <property type="entry name" value="Zn-dependent exopeptidases"/>
    <property type="match status" value="1"/>
</dbReference>
<feature type="binding site" evidence="2">
    <location>
        <position position="102"/>
    </location>
    <ligand>
        <name>Mn(2+)</name>
        <dbReference type="ChEBI" id="CHEBI:29035"/>
        <label>2</label>
    </ligand>
</feature>
<keyword evidence="1" id="KW-0378">Hydrolase</keyword>
<dbReference type="Pfam" id="PF01546">
    <property type="entry name" value="Peptidase_M20"/>
    <property type="match status" value="1"/>
</dbReference>
<dbReference type="PIRSF" id="PIRSF005962">
    <property type="entry name" value="Pept_M20D_amidohydro"/>
    <property type="match status" value="1"/>
</dbReference>
<dbReference type="FunFam" id="3.30.70.360:FF:000001">
    <property type="entry name" value="N-acetyldiaminopimelate deacetylase"/>
    <property type="match status" value="1"/>
</dbReference>